<gene>
    <name evidence="1" type="ORF">GCM10009019_25500</name>
</gene>
<dbReference type="GeneID" id="68572764"/>
<evidence type="ECO:0000313" key="2">
    <source>
        <dbReference type="Proteomes" id="UP001500194"/>
    </source>
</evidence>
<comment type="caution">
    <text evidence="1">The sequence shown here is derived from an EMBL/GenBank/DDBJ whole genome shotgun (WGS) entry which is preliminary data.</text>
</comment>
<dbReference type="Pfam" id="PF23384">
    <property type="entry name" value="DUF7098"/>
    <property type="match status" value="1"/>
</dbReference>
<evidence type="ECO:0000313" key="1">
    <source>
        <dbReference type="EMBL" id="GAA0659800.1"/>
    </source>
</evidence>
<dbReference type="AlphaFoldDB" id="A0AAV3T5C8"/>
<dbReference type="EMBL" id="BAAADU010000002">
    <property type="protein sequence ID" value="GAA0659800.1"/>
    <property type="molecule type" value="Genomic_DNA"/>
</dbReference>
<dbReference type="NCBIfam" id="NF045545">
    <property type="entry name" value="HAH_0734_fam"/>
    <property type="match status" value="1"/>
</dbReference>
<protein>
    <submittedName>
        <fullName evidence="1">Uncharacterized protein</fullName>
    </submittedName>
</protein>
<sequence>MKRLIIDGDPGVGKDAVIEHDGEEQILFGISRNGDWHGPKRVQLWCTMGTEDEREDFEKRNFVPQWLDVERVQAEDVTVVDPASARS</sequence>
<reference evidence="1 2" key="1">
    <citation type="journal article" date="2019" name="Int. J. Syst. Evol. Microbiol.">
        <title>The Global Catalogue of Microorganisms (GCM) 10K type strain sequencing project: providing services to taxonomists for standard genome sequencing and annotation.</title>
        <authorList>
            <consortium name="The Broad Institute Genomics Platform"/>
            <consortium name="The Broad Institute Genome Sequencing Center for Infectious Disease"/>
            <person name="Wu L."/>
            <person name="Ma J."/>
        </authorList>
    </citation>
    <scope>NUCLEOTIDE SEQUENCE [LARGE SCALE GENOMIC DNA]</scope>
    <source>
        <strain evidence="1 2">JCM 16327</strain>
    </source>
</reference>
<dbReference type="InterPro" id="IPR054623">
    <property type="entry name" value="HAH_0734-like"/>
</dbReference>
<accession>A0AAV3T5C8</accession>
<proteinExistence type="predicted"/>
<keyword evidence="2" id="KW-1185">Reference proteome</keyword>
<name>A0AAV3T5C8_9EURY</name>
<organism evidence="1 2">
    <name type="scientific">Salarchaeum japonicum</name>
    <dbReference type="NCBI Taxonomy" id="555573"/>
    <lineage>
        <taxon>Archaea</taxon>
        <taxon>Methanobacteriati</taxon>
        <taxon>Methanobacteriota</taxon>
        <taxon>Stenosarchaea group</taxon>
        <taxon>Halobacteria</taxon>
        <taxon>Halobacteriales</taxon>
        <taxon>Halobacteriaceae</taxon>
    </lineage>
</organism>
<dbReference type="RefSeq" id="WP_227262148.1">
    <property type="nucleotide sequence ID" value="NZ_BAAADU010000002.1"/>
</dbReference>
<dbReference type="Proteomes" id="UP001500194">
    <property type="component" value="Unassembled WGS sequence"/>
</dbReference>